<sequence>MKHEKKCEKKYGLIIFIAIILAVISLFIACAVGAAEVSLSDVWNIFCYKLGLKSEVESSSYYIVWGLRLPRAITAIFIGGGLAVSGAVMQSVTKNVMADSYILGISSGALAFVSVGAFILGQSISVGWSSSILAFAGALFAVFLVIAIGGTIGNMGSTRIVLVGQAISITLNAVAQYFIYTSVAGNKTSSIVTWMMGSLAGVRWNNMFITVIGISICSTALLFLSRAFDLIALGDDTATTLGVNVGLIKRVSLILVALITGFAVASSGIIGLVGFMIPHVVRAFAGSVHNRVFPISFILGGIFLMWMDVLSRTILDPQEVPIGIFTALCGGPFFIWVLRKRVKGEA</sequence>
<feature type="transmembrane region" description="Helical" evidence="8">
    <location>
        <begin position="12"/>
        <end position="35"/>
    </location>
</feature>
<dbReference type="EMBL" id="NXNG01000001">
    <property type="protein sequence ID" value="PWT29376.1"/>
    <property type="molecule type" value="Genomic_DNA"/>
</dbReference>
<dbReference type="CDD" id="cd06550">
    <property type="entry name" value="TM_ABC_iron-siderophores_like"/>
    <property type="match status" value="1"/>
</dbReference>
<feature type="transmembrane region" description="Helical" evidence="8">
    <location>
        <begin position="126"/>
        <end position="148"/>
    </location>
</feature>
<comment type="similarity">
    <text evidence="2">Belongs to the binding-protein-dependent transport system permease family. FecCD subfamily.</text>
</comment>
<evidence type="ECO:0000256" key="6">
    <source>
        <dbReference type="ARBA" id="ARBA00022989"/>
    </source>
</evidence>
<keyword evidence="10" id="KW-1185">Reference proteome</keyword>
<evidence type="ECO:0000256" key="3">
    <source>
        <dbReference type="ARBA" id="ARBA00022448"/>
    </source>
</evidence>
<dbReference type="Proteomes" id="UP000245488">
    <property type="component" value="Chromosome"/>
</dbReference>
<dbReference type="InterPro" id="IPR000522">
    <property type="entry name" value="ABC_transptr_permease_BtuC"/>
</dbReference>
<comment type="caution">
    <text evidence="9">The sequence shown here is derived from an EMBL/GenBank/DDBJ whole genome shotgun (WGS) entry which is preliminary data.</text>
</comment>
<dbReference type="PANTHER" id="PTHR30472:SF67">
    <property type="entry name" value="PERMEASE OF ABC TRANSPORTER-RELATED"/>
    <property type="match status" value="1"/>
</dbReference>
<evidence type="ECO:0000256" key="8">
    <source>
        <dbReference type="SAM" id="Phobius"/>
    </source>
</evidence>
<dbReference type="InterPro" id="IPR037294">
    <property type="entry name" value="ABC_BtuC-like"/>
</dbReference>
<keyword evidence="6 8" id="KW-1133">Transmembrane helix</keyword>
<dbReference type="AlphaFoldDB" id="A0A317G7M9"/>
<proteinExistence type="inferred from homology"/>
<keyword evidence="5 8" id="KW-0812">Transmembrane</keyword>
<organism evidence="9 10">
    <name type="scientific">Butyrivibrio fibrisolvens</name>
    <dbReference type="NCBI Taxonomy" id="831"/>
    <lineage>
        <taxon>Bacteria</taxon>
        <taxon>Bacillati</taxon>
        <taxon>Bacillota</taxon>
        <taxon>Clostridia</taxon>
        <taxon>Lachnospirales</taxon>
        <taxon>Lachnospiraceae</taxon>
        <taxon>Butyrivibrio</taxon>
    </lineage>
</organism>
<evidence type="ECO:0000256" key="4">
    <source>
        <dbReference type="ARBA" id="ARBA00022475"/>
    </source>
</evidence>
<evidence type="ECO:0000256" key="2">
    <source>
        <dbReference type="ARBA" id="ARBA00007935"/>
    </source>
</evidence>
<dbReference type="FunFam" id="1.10.3470.10:FF:000001">
    <property type="entry name" value="Vitamin B12 ABC transporter permease BtuC"/>
    <property type="match status" value="1"/>
</dbReference>
<reference evidence="9 10" key="1">
    <citation type="submission" date="2017-09" db="EMBL/GenBank/DDBJ databases">
        <title>High-quality draft genome sequence of Butyrivibrio fibrisolvens INBov1, isolated from cow rumen.</title>
        <authorList>
            <person name="Rodriguez Hernaez J."/>
            <person name="Rivarola M."/>
            <person name="Paniego N."/>
            <person name="Cravero S."/>
            <person name="Ceron Cucchi M."/>
            <person name="Martinez M.C."/>
        </authorList>
    </citation>
    <scope>NUCLEOTIDE SEQUENCE [LARGE SCALE GENOMIC DNA]</scope>
    <source>
        <strain evidence="9 10">INBov1</strain>
    </source>
</reference>
<feature type="transmembrane region" description="Helical" evidence="8">
    <location>
        <begin position="204"/>
        <end position="224"/>
    </location>
</feature>
<accession>A0A317G7M9</accession>
<evidence type="ECO:0000256" key="1">
    <source>
        <dbReference type="ARBA" id="ARBA00004651"/>
    </source>
</evidence>
<feature type="transmembrane region" description="Helical" evidence="8">
    <location>
        <begin position="253"/>
        <end position="277"/>
    </location>
</feature>
<dbReference type="GO" id="GO:0022857">
    <property type="term" value="F:transmembrane transporter activity"/>
    <property type="evidence" value="ECO:0007669"/>
    <property type="project" value="InterPro"/>
</dbReference>
<gene>
    <name evidence="9" type="ORF">CPT75_09540</name>
</gene>
<dbReference type="Pfam" id="PF01032">
    <property type="entry name" value="FecCD"/>
    <property type="match status" value="1"/>
</dbReference>
<feature type="transmembrane region" description="Helical" evidence="8">
    <location>
        <begin position="69"/>
        <end position="89"/>
    </location>
</feature>
<dbReference type="PANTHER" id="PTHR30472">
    <property type="entry name" value="FERRIC ENTEROBACTIN TRANSPORT SYSTEM PERMEASE PROTEIN"/>
    <property type="match status" value="1"/>
</dbReference>
<dbReference type="RefSeq" id="WP_110072860.1">
    <property type="nucleotide sequence ID" value="NZ_CM009896.1"/>
</dbReference>
<name>A0A317G7M9_BUTFI</name>
<keyword evidence="7 8" id="KW-0472">Membrane</keyword>
<dbReference type="Gene3D" id="1.10.3470.10">
    <property type="entry name" value="ABC transporter involved in vitamin B12 uptake, BtuC"/>
    <property type="match status" value="1"/>
</dbReference>
<feature type="transmembrane region" description="Helical" evidence="8">
    <location>
        <begin position="101"/>
        <end position="120"/>
    </location>
</feature>
<evidence type="ECO:0000313" key="10">
    <source>
        <dbReference type="Proteomes" id="UP000245488"/>
    </source>
</evidence>
<feature type="transmembrane region" description="Helical" evidence="8">
    <location>
        <begin position="292"/>
        <end position="310"/>
    </location>
</feature>
<protein>
    <submittedName>
        <fullName evidence="9">ABC transporter permease</fullName>
    </submittedName>
</protein>
<evidence type="ECO:0000313" key="9">
    <source>
        <dbReference type="EMBL" id="PWT29376.1"/>
    </source>
</evidence>
<dbReference type="PROSITE" id="PS51257">
    <property type="entry name" value="PROKAR_LIPOPROTEIN"/>
    <property type="match status" value="1"/>
</dbReference>
<evidence type="ECO:0000256" key="7">
    <source>
        <dbReference type="ARBA" id="ARBA00023136"/>
    </source>
</evidence>
<comment type="subcellular location">
    <subcellularLocation>
        <location evidence="1">Cell membrane</location>
        <topology evidence="1">Multi-pass membrane protein</topology>
    </subcellularLocation>
</comment>
<dbReference type="SUPFAM" id="SSF81345">
    <property type="entry name" value="ABC transporter involved in vitamin B12 uptake, BtuC"/>
    <property type="match status" value="1"/>
</dbReference>
<keyword evidence="4" id="KW-1003">Cell membrane</keyword>
<dbReference type="GO" id="GO:0005886">
    <property type="term" value="C:plasma membrane"/>
    <property type="evidence" value="ECO:0007669"/>
    <property type="project" value="UniProtKB-SubCell"/>
</dbReference>
<feature type="transmembrane region" description="Helical" evidence="8">
    <location>
        <begin position="322"/>
        <end position="339"/>
    </location>
</feature>
<dbReference type="GO" id="GO:0033214">
    <property type="term" value="P:siderophore-iron import into cell"/>
    <property type="evidence" value="ECO:0007669"/>
    <property type="project" value="TreeGrafter"/>
</dbReference>
<keyword evidence="3" id="KW-0813">Transport</keyword>
<evidence type="ECO:0000256" key="5">
    <source>
        <dbReference type="ARBA" id="ARBA00022692"/>
    </source>
</evidence>